<feature type="active site" evidence="10">
    <location>
        <position position="305"/>
    </location>
</feature>
<dbReference type="CDD" id="cd05471">
    <property type="entry name" value="pepsin_like"/>
    <property type="match status" value="1"/>
</dbReference>
<dbReference type="InterPro" id="IPR034164">
    <property type="entry name" value="Pepsin-like_dom"/>
</dbReference>
<feature type="region of interest" description="Disordered" evidence="13">
    <location>
        <begin position="439"/>
        <end position="459"/>
    </location>
</feature>
<protein>
    <recommendedName>
        <fullName evidence="3">rhizopuspepsin</fullName>
        <ecNumber evidence="3">3.4.23.21</ecNumber>
    </recommendedName>
</protein>
<reference evidence="16 17" key="1">
    <citation type="journal article" date="2016" name="Proc. Natl. Acad. Sci. U.S.A.">
        <title>Lipid metabolic changes in an early divergent fungus govern the establishment of a mutualistic symbiosis with endobacteria.</title>
        <authorList>
            <person name="Lastovetsky O.A."/>
            <person name="Gaspar M.L."/>
            <person name="Mondo S.J."/>
            <person name="LaButti K.M."/>
            <person name="Sandor L."/>
            <person name="Grigoriev I.V."/>
            <person name="Henry S.A."/>
            <person name="Pawlowska T.E."/>
        </authorList>
    </citation>
    <scope>NUCLEOTIDE SEQUENCE [LARGE SCALE GENOMIC DNA]</scope>
    <source>
        <strain evidence="16 17">ATCC 52813</strain>
    </source>
</reference>
<gene>
    <name evidence="16" type="ORF">RHIMIDRAFT_315261</name>
</gene>
<evidence type="ECO:0000259" key="15">
    <source>
        <dbReference type="PROSITE" id="PS51767"/>
    </source>
</evidence>
<keyword evidence="9 11" id="KW-1015">Disulfide bond</keyword>
<dbReference type="EMBL" id="KZ303857">
    <property type="protein sequence ID" value="PHZ09696.1"/>
    <property type="molecule type" value="Genomic_DNA"/>
</dbReference>
<dbReference type="Pfam" id="PF00026">
    <property type="entry name" value="Asp"/>
    <property type="match status" value="1"/>
</dbReference>
<dbReference type="RefSeq" id="XP_023463404.1">
    <property type="nucleotide sequence ID" value="XM_023614986.1"/>
</dbReference>
<dbReference type="GO" id="GO:0004190">
    <property type="term" value="F:aspartic-type endopeptidase activity"/>
    <property type="evidence" value="ECO:0007669"/>
    <property type="project" value="UniProtKB-KW"/>
</dbReference>
<keyword evidence="6 12" id="KW-0064">Aspartyl protease</keyword>
<dbReference type="STRING" id="1340429.A0A2G4SMU6"/>
<comment type="similarity">
    <text evidence="2 12">Belongs to the peptidase A1 family.</text>
</comment>
<evidence type="ECO:0000256" key="14">
    <source>
        <dbReference type="SAM" id="SignalP"/>
    </source>
</evidence>
<dbReference type="InterPro" id="IPR001969">
    <property type="entry name" value="Aspartic_peptidase_AS"/>
</dbReference>
<evidence type="ECO:0000256" key="2">
    <source>
        <dbReference type="ARBA" id="ARBA00007447"/>
    </source>
</evidence>
<dbReference type="SUPFAM" id="SSF50630">
    <property type="entry name" value="Acid proteases"/>
    <property type="match status" value="1"/>
</dbReference>
<dbReference type="PANTHER" id="PTHR47966">
    <property type="entry name" value="BETA-SITE APP-CLEAVING ENZYME, ISOFORM A-RELATED"/>
    <property type="match status" value="1"/>
</dbReference>
<name>A0A2G4SMU6_RHIZD</name>
<keyword evidence="5 14" id="KW-0732">Signal</keyword>
<evidence type="ECO:0000256" key="4">
    <source>
        <dbReference type="ARBA" id="ARBA00022670"/>
    </source>
</evidence>
<organism evidence="16 17">
    <name type="scientific">Rhizopus microsporus ATCC 52813</name>
    <dbReference type="NCBI Taxonomy" id="1340429"/>
    <lineage>
        <taxon>Eukaryota</taxon>
        <taxon>Fungi</taxon>
        <taxon>Fungi incertae sedis</taxon>
        <taxon>Mucoromycota</taxon>
        <taxon>Mucoromycotina</taxon>
        <taxon>Mucoromycetes</taxon>
        <taxon>Mucorales</taxon>
        <taxon>Mucorineae</taxon>
        <taxon>Rhizopodaceae</taxon>
        <taxon>Rhizopus</taxon>
    </lineage>
</organism>
<feature type="signal peptide" evidence="14">
    <location>
        <begin position="1"/>
        <end position="20"/>
    </location>
</feature>
<evidence type="ECO:0000256" key="3">
    <source>
        <dbReference type="ARBA" id="ARBA00013205"/>
    </source>
</evidence>
<evidence type="ECO:0000256" key="1">
    <source>
        <dbReference type="ARBA" id="ARBA00001130"/>
    </source>
</evidence>
<feature type="active site" evidence="10">
    <location>
        <position position="81"/>
    </location>
</feature>
<dbReference type="PROSITE" id="PS00141">
    <property type="entry name" value="ASP_PROTEASE"/>
    <property type="match status" value="2"/>
</dbReference>
<dbReference type="InterPro" id="IPR021109">
    <property type="entry name" value="Peptidase_aspartic_dom_sf"/>
</dbReference>
<evidence type="ECO:0000256" key="5">
    <source>
        <dbReference type="ARBA" id="ARBA00022729"/>
    </source>
</evidence>
<dbReference type="AlphaFoldDB" id="A0A2G4SMU6"/>
<evidence type="ECO:0000313" key="17">
    <source>
        <dbReference type="Proteomes" id="UP000242254"/>
    </source>
</evidence>
<dbReference type="PRINTS" id="PR00792">
    <property type="entry name" value="PEPSIN"/>
</dbReference>
<feature type="compositionally biased region" description="Low complexity" evidence="13">
    <location>
        <begin position="439"/>
        <end position="453"/>
    </location>
</feature>
<keyword evidence="17" id="KW-1185">Reference proteome</keyword>
<evidence type="ECO:0000313" key="16">
    <source>
        <dbReference type="EMBL" id="PHZ09696.1"/>
    </source>
</evidence>
<keyword evidence="7 12" id="KW-0378">Hydrolase</keyword>
<dbReference type="PROSITE" id="PS51767">
    <property type="entry name" value="PEPTIDASE_A1"/>
    <property type="match status" value="1"/>
</dbReference>
<dbReference type="PANTHER" id="PTHR47966:SF65">
    <property type="entry name" value="ASPARTIC-TYPE ENDOPEPTIDASE"/>
    <property type="match status" value="1"/>
</dbReference>
<dbReference type="InterPro" id="IPR033121">
    <property type="entry name" value="PEPTIDASE_A1"/>
</dbReference>
<evidence type="ECO:0000256" key="10">
    <source>
        <dbReference type="PIRSR" id="PIRSR601461-1"/>
    </source>
</evidence>
<dbReference type="EC" id="3.4.23.21" evidence="3"/>
<accession>A0A2G4SMU6</accession>
<evidence type="ECO:0000256" key="7">
    <source>
        <dbReference type="ARBA" id="ARBA00022801"/>
    </source>
</evidence>
<dbReference type="GeneID" id="35445975"/>
<dbReference type="InterPro" id="IPR001461">
    <property type="entry name" value="Aspartic_peptidase_A1"/>
</dbReference>
<keyword evidence="8" id="KW-0865">Zymogen</keyword>
<evidence type="ECO:0000256" key="11">
    <source>
        <dbReference type="PIRSR" id="PIRSR601461-2"/>
    </source>
</evidence>
<dbReference type="FunFam" id="2.40.70.10:FF:000008">
    <property type="entry name" value="Cathepsin D"/>
    <property type="match status" value="1"/>
</dbReference>
<evidence type="ECO:0000256" key="6">
    <source>
        <dbReference type="ARBA" id="ARBA00022750"/>
    </source>
</evidence>
<dbReference type="Gene3D" id="2.40.70.10">
    <property type="entry name" value="Acid Proteases"/>
    <property type="match status" value="2"/>
</dbReference>
<dbReference type="Proteomes" id="UP000242254">
    <property type="component" value="Unassembled WGS sequence"/>
</dbReference>
<evidence type="ECO:0000256" key="12">
    <source>
        <dbReference type="RuleBase" id="RU000454"/>
    </source>
</evidence>
<proteinExistence type="inferred from homology"/>
<keyword evidence="4 12" id="KW-0645">Protease</keyword>
<sequence length="494" mass="53840">MLLQQILALLALPTIIAVYAKSPVEEPKLLRVPLKRRTKPLHQLLQRRDVFSSKIYNDQGSLYLIPISIGTPPQTFHLALDTGSSDLWVPGAQCPNSVCPFSKFDETKSNSFKPSTKIFDVTYGSGTAAGVYAFDTVTIAGATVQQQQFGYVVQQKNILTQMATLTGQSYTPSNDSKNEIQVDGIFGLGYPFITAAYTTAPYNPFFFNLKQQHQLSQNIFSIYLNSSQAYGYSGEIIFGGIDNSKYTGSMYYLPVAPTMRTSRGAQAKADYGFWQVYGQGIGVVNSNNTLTSVVAFQDTVPFIFDTGTTMSYFPTKAVETILVQSIGKPNLAYDMLNNYFQVNCSVARQTNAMIQLQMSLTNAKTDQPVTLNVPLKDLILPLDSNYINTATVCMVGIIPSENNIFIGQSMLRSAYVAYDVDQNRLGVAVAVGSSAVISGPSNAASSSPNTPNTGVGVSGTNQNQVLRNSGLAIRPNLAQSVYYIVITILIYLHL</sequence>
<comment type="catalytic activity">
    <reaction evidence="1">
        <text>Hydrolysis of proteins with broad specificity similar to that of pepsin A, preferring hydrophobic residues at P1 and P1'. Clots milk and activates trypsinogen. Does not cleave 4-Gln-|-His-5, but does cleave 10-His-|-Leu-11 and 12-Val-|-Glu-13 in B chain of insulin.</text>
        <dbReference type="EC" id="3.4.23.21"/>
    </reaction>
</comment>
<dbReference type="GO" id="GO:0006508">
    <property type="term" value="P:proteolysis"/>
    <property type="evidence" value="ECO:0007669"/>
    <property type="project" value="UniProtKB-KW"/>
</dbReference>
<evidence type="ECO:0000256" key="8">
    <source>
        <dbReference type="ARBA" id="ARBA00023145"/>
    </source>
</evidence>
<feature type="disulfide bond" evidence="11">
    <location>
        <begin position="94"/>
        <end position="99"/>
    </location>
</feature>
<evidence type="ECO:0000256" key="13">
    <source>
        <dbReference type="SAM" id="MobiDB-lite"/>
    </source>
</evidence>
<feature type="chain" id="PRO_5013821365" description="rhizopuspepsin" evidence="14">
    <location>
        <begin position="21"/>
        <end position="494"/>
    </location>
</feature>
<evidence type="ECO:0000256" key="9">
    <source>
        <dbReference type="ARBA" id="ARBA00023157"/>
    </source>
</evidence>
<feature type="domain" description="Peptidase A1" evidence="15">
    <location>
        <begin position="63"/>
        <end position="428"/>
    </location>
</feature>